<dbReference type="InterPro" id="IPR000836">
    <property type="entry name" value="PRTase_dom"/>
</dbReference>
<dbReference type="RefSeq" id="WP_109646637.1">
    <property type="nucleotide sequence ID" value="NZ_QGGB01000006.1"/>
</dbReference>
<dbReference type="GO" id="GO:0016757">
    <property type="term" value="F:glycosyltransferase activity"/>
    <property type="evidence" value="ECO:0007669"/>
    <property type="project" value="UniProtKB-KW"/>
</dbReference>
<proteinExistence type="predicted"/>
<evidence type="ECO:0000256" key="1">
    <source>
        <dbReference type="ARBA" id="ARBA00022676"/>
    </source>
</evidence>
<dbReference type="CDD" id="cd06223">
    <property type="entry name" value="PRTases_typeI"/>
    <property type="match status" value="1"/>
</dbReference>
<protein>
    <submittedName>
        <fullName evidence="4">Phosphoribosyltransferase</fullName>
    </submittedName>
</protein>
<dbReference type="AlphaFoldDB" id="A0A316TVK0"/>
<name>A0A316TVK0_9BACT</name>
<evidence type="ECO:0000256" key="2">
    <source>
        <dbReference type="ARBA" id="ARBA00022679"/>
    </source>
</evidence>
<feature type="domain" description="Phosphoribosyltransferase" evidence="3">
    <location>
        <begin position="11"/>
        <end position="141"/>
    </location>
</feature>
<evidence type="ECO:0000259" key="3">
    <source>
        <dbReference type="Pfam" id="PF00156"/>
    </source>
</evidence>
<reference evidence="4 5" key="1">
    <citation type="submission" date="2018-05" db="EMBL/GenBank/DDBJ databases">
        <title>Rhodohalobacter halophilus gen. nov., sp. nov., a moderately halophilic member of the family Balneolaceae.</title>
        <authorList>
            <person name="Liu Z.-W."/>
        </authorList>
    </citation>
    <scope>NUCLEOTIDE SEQUENCE [LARGE SCALE GENOMIC DNA]</scope>
    <source>
        <strain evidence="4 5">8A47</strain>
    </source>
</reference>
<accession>A0A316TVK0</accession>
<dbReference type="PANTHER" id="PTHR43363:SF3">
    <property type="entry name" value="XANTHINE-GUANINE PHOSPHORIBOSYLTRANSFERASE"/>
    <property type="match status" value="1"/>
</dbReference>
<dbReference type="OrthoDB" id="997861at2"/>
<dbReference type="SUPFAM" id="SSF53271">
    <property type="entry name" value="PRTase-like"/>
    <property type="match status" value="1"/>
</dbReference>
<evidence type="ECO:0000313" key="4">
    <source>
        <dbReference type="EMBL" id="PWN06522.1"/>
    </source>
</evidence>
<dbReference type="Gene3D" id="3.40.50.2020">
    <property type="match status" value="1"/>
</dbReference>
<keyword evidence="2 4" id="KW-0808">Transferase</keyword>
<dbReference type="InterPro" id="IPR029057">
    <property type="entry name" value="PRTase-like"/>
</dbReference>
<dbReference type="EMBL" id="QGGB01000006">
    <property type="protein sequence ID" value="PWN06522.1"/>
    <property type="molecule type" value="Genomic_DNA"/>
</dbReference>
<evidence type="ECO:0000313" key="5">
    <source>
        <dbReference type="Proteomes" id="UP000245533"/>
    </source>
</evidence>
<dbReference type="Proteomes" id="UP000245533">
    <property type="component" value="Unassembled WGS sequence"/>
</dbReference>
<organism evidence="4 5">
    <name type="scientific">Rhodohalobacter mucosus</name>
    <dbReference type="NCBI Taxonomy" id="2079485"/>
    <lineage>
        <taxon>Bacteria</taxon>
        <taxon>Pseudomonadati</taxon>
        <taxon>Balneolota</taxon>
        <taxon>Balneolia</taxon>
        <taxon>Balneolales</taxon>
        <taxon>Balneolaceae</taxon>
        <taxon>Rhodohalobacter</taxon>
    </lineage>
</organism>
<comment type="caution">
    <text evidence="4">The sequence shown here is derived from an EMBL/GenBank/DDBJ whole genome shotgun (WGS) entry which is preliminary data.</text>
</comment>
<dbReference type="Pfam" id="PF00156">
    <property type="entry name" value="Pribosyltran"/>
    <property type="match status" value="1"/>
</dbReference>
<keyword evidence="1 4" id="KW-0328">Glycosyltransferase</keyword>
<dbReference type="PANTHER" id="PTHR43363">
    <property type="entry name" value="HYPOXANTHINE PHOSPHORIBOSYLTRANSFERASE"/>
    <property type="match status" value="1"/>
</dbReference>
<keyword evidence="5" id="KW-1185">Reference proteome</keyword>
<sequence>MDKKITARIVHLPETYEMAYRIARQIQDTGEDYDVVVGISRGGLPPSRIMCDFLNIKTLTTMQILHYESAAKAREEVRVSDPVKIDLEGRNVLLVDDVNDSGDTLQAAVKHIQTLKPSLLKTAVLHEKAGSSFSVDYCGSYLSEWKWLIYQWAVTEDLIGFLERDGMLDSEPADAIRHLSEKYDLTVERDLLEKVLSMKEFYSKKDTSS</sequence>
<gene>
    <name evidence="4" type="ORF">DDZ15_08350</name>
</gene>